<proteinExistence type="predicted"/>
<gene>
    <name evidence="4" type="ORF">PCAL00307_LOCUS11702</name>
    <name evidence="5" type="ORF">PECAL_2P00390</name>
</gene>
<protein>
    <recommendedName>
        <fullName evidence="3">AB hydrolase-1 domain-containing protein</fullName>
    </recommendedName>
</protein>
<dbReference type="Proteomes" id="UP000789595">
    <property type="component" value="Unassembled WGS sequence"/>
</dbReference>
<dbReference type="AlphaFoldDB" id="A0A7S3ZWH1"/>
<sequence length="421" mass="46649">MAPRSKKMEAASRVASESEISQSSGNSCASETTRRGTTLPQTTYCHYLGGLGTVLDRMVRIPKLIIDCAKYALVGSGNYYKKRESHKSNTRPLSLKHLYYFAAGIVVAMATVDQYTVFKLLTPLLISKIPWHTGAEWKQYLDIYDGFVEARLSHCEHRQISTRYGSTMVHVCGSATDDTVMLLSGTRASSLMWDIVANHAELSRHRRLVLVDHICDAGRSVPVACPDTANDHVAWFEDIYAELGVESADLVGYSYGCFPTALVAITAPSMVKKVIHLGPPFIYGNIPTRMLRKMLLATIAAPFPGLGLDTTWLLGSTAHRTVDEVAQREFATYEVASAVPYNYFHAIPYELSDAELAQLATTNVTAVLPEYEVIMDVQQVTSRLTNAQIRVEIMKDAGHRVRIEDPDSLLEIIARLLLTED</sequence>
<reference evidence="5" key="2">
    <citation type="submission" date="2021-11" db="EMBL/GenBank/DDBJ databases">
        <authorList>
            <consortium name="Genoscope - CEA"/>
            <person name="William W."/>
        </authorList>
    </citation>
    <scope>NUCLEOTIDE SEQUENCE</scope>
</reference>
<dbReference type="PANTHER" id="PTHR43798">
    <property type="entry name" value="MONOACYLGLYCEROL LIPASE"/>
    <property type="match status" value="1"/>
</dbReference>
<feature type="domain" description="AB hydrolase-1" evidence="3">
    <location>
        <begin position="179"/>
        <end position="282"/>
    </location>
</feature>
<name>A0A7S3ZWH1_9STRA</name>
<dbReference type="EMBL" id="CAKKNE010000002">
    <property type="protein sequence ID" value="CAH0367044.1"/>
    <property type="molecule type" value="Genomic_DNA"/>
</dbReference>
<feature type="region of interest" description="Disordered" evidence="1">
    <location>
        <begin position="1"/>
        <end position="34"/>
    </location>
</feature>
<dbReference type="GO" id="GO:0016020">
    <property type="term" value="C:membrane"/>
    <property type="evidence" value="ECO:0007669"/>
    <property type="project" value="TreeGrafter"/>
</dbReference>
<evidence type="ECO:0000256" key="2">
    <source>
        <dbReference type="SAM" id="Phobius"/>
    </source>
</evidence>
<keyword evidence="2" id="KW-0812">Transmembrane</keyword>
<dbReference type="InterPro" id="IPR029058">
    <property type="entry name" value="AB_hydrolase_fold"/>
</dbReference>
<feature type="transmembrane region" description="Helical" evidence="2">
    <location>
        <begin position="98"/>
        <end position="118"/>
    </location>
</feature>
<dbReference type="EMBL" id="HBIW01013617">
    <property type="protein sequence ID" value="CAE0696266.1"/>
    <property type="molecule type" value="Transcribed_RNA"/>
</dbReference>
<evidence type="ECO:0000256" key="1">
    <source>
        <dbReference type="SAM" id="MobiDB-lite"/>
    </source>
</evidence>
<dbReference type="SUPFAM" id="SSF53474">
    <property type="entry name" value="alpha/beta-Hydrolases"/>
    <property type="match status" value="1"/>
</dbReference>
<evidence type="ECO:0000313" key="5">
    <source>
        <dbReference type="EMBL" id="CAH0367044.1"/>
    </source>
</evidence>
<dbReference type="InterPro" id="IPR000073">
    <property type="entry name" value="AB_hydrolase_1"/>
</dbReference>
<dbReference type="OrthoDB" id="8119704at2759"/>
<dbReference type="InterPro" id="IPR050266">
    <property type="entry name" value="AB_hydrolase_sf"/>
</dbReference>
<evidence type="ECO:0000259" key="3">
    <source>
        <dbReference type="Pfam" id="PF00561"/>
    </source>
</evidence>
<evidence type="ECO:0000313" key="6">
    <source>
        <dbReference type="Proteomes" id="UP000789595"/>
    </source>
</evidence>
<organism evidence="4">
    <name type="scientific">Pelagomonas calceolata</name>
    <dbReference type="NCBI Taxonomy" id="35677"/>
    <lineage>
        <taxon>Eukaryota</taxon>
        <taxon>Sar</taxon>
        <taxon>Stramenopiles</taxon>
        <taxon>Ochrophyta</taxon>
        <taxon>Pelagophyceae</taxon>
        <taxon>Pelagomonadales</taxon>
        <taxon>Pelagomonadaceae</taxon>
        <taxon>Pelagomonas</taxon>
    </lineage>
</organism>
<feature type="compositionally biased region" description="Low complexity" evidence="1">
    <location>
        <begin position="12"/>
        <end position="27"/>
    </location>
</feature>
<dbReference type="PANTHER" id="PTHR43798:SF33">
    <property type="entry name" value="HYDROLASE, PUTATIVE (AFU_ORTHOLOGUE AFUA_2G14860)-RELATED"/>
    <property type="match status" value="1"/>
</dbReference>
<reference evidence="4" key="1">
    <citation type="submission" date="2021-01" db="EMBL/GenBank/DDBJ databases">
        <authorList>
            <person name="Corre E."/>
            <person name="Pelletier E."/>
            <person name="Niang G."/>
            <person name="Scheremetjew M."/>
            <person name="Finn R."/>
            <person name="Kale V."/>
            <person name="Holt S."/>
            <person name="Cochrane G."/>
            <person name="Meng A."/>
            <person name="Brown T."/>
            <person name="Cohen L."/>
        </authorList>
    </citation>
    <scope>NUCLEOTIDE SEQUENCE</scope>
    <source>
        <strain evidence="4">CCMP1756</strain>
    </source>
</reference>
<accession>A0A7S3ZWH1</accession>
<feature type="compositionally biased region" description="Basic and acidic residues" evidence="1">
    <location>
        <begin position="1"/>
        <end position="10"/>
    </location>
</feature>
<dbReference type="Pfam" id="PF00561">
    <property type="entry name" value="Abhydrolase_1"/>
    <property type="match status" value="1"/>
</dbReference>
<keyword evidence="2" id="KW-0472">Membrane</keyword>
<keyword evidence="2" id="KW-1133">Transmembrane helix</keyword>
<evidence type="ECO:0000313" key="4">
    <source>
        <dbReference type="EMBL" id="CAE0696266.1"/>
    </source>
</evidence>
<dbReference type="Gene3D" id="3.40.50.1820">
    <property type="entry name" value="alpha/beta hydrolase"/>
    <property type="match status" value="1"/>
</dbReference>
<keyword evidence="6" id="KW-1185">Reference proteome</keyword>